<evidence type="ECO:0000313" key="2">
    <source>
        <dbReference type="Proteomes" id="UP000244855"/>
    </source>
</evidence>
<proteinExistence type="predicted"/>
<reference evidence="1 2" key="1">
    <citation type="journal article" date="2018" name="Sci. Rep.">
        <title>Comparative genomics provides insights into the lifestyle and reveals functional heterogeneity of dark septate endophytic fungi.</title>
        <authorList>
            <person name="Knapp D.G."/>
            <person name="Nemeth J.B."/>
            <person name="Barry K."/>
            <person name="Hainaut M."/>
            <person name="Henrissat B."/>
            <person name="Johnson J."/>
            <person name="Kuo A."/>
            <person name="Lim J.H.P."/>
            <person name="Lipzen A."/>
            <person name="Nolan M."/>
            <person name="Ohm R.A."/>
            <person name="Tamas L."/>
            <person name="Grigoriev I.V."/>
            <person name="Spatafora J.W."/>
            <person name="Nagy L.G."/>
            <person name="Kovacs G.M."/>
        </authorList>
    </citation>
    <scope>NUCLEOTIDE SEQUENCE [LARGE SCALE GENOMIC DNA]</scope>
    <source>
        <strain evidence="1 2">DSE2036</strain>
    </source>
</reference>
<evidence type="ECO:0000313" key="1">
    <source>
        <dbReference type="EMBL" id="PVI06910.1"/>
    </source>
</evidence>
<gene>
    <name evidence="1" type="ORF">DM02DRAFT_378433</name>
</gene>
<sequence>MLSTVSSSCFVTHSNTIRAGPHIEKQRKSGPFLSSHVGHRWRGKIKVGEKQAEKVDADEQRLLFEAGFCERTMLHITFVTLSHCKILLKIGQIPNTSTICTSYQAFWVITIRFWVIKRASPINVPSHIIHPCLSVMITSKYFTEVGDSVAKFA</sequence>
<name>A0A2V1EC08_9PLEO</name>
<organism evidence="1 2">
    <name type="scientific">Periconia macrospinosa</name>
    <dbReference type="NCBI Taxonomy" id="97972"/>
    <lineage>
        <taxon>Eukaryota</taxon>
        <taxon>Fungi</taxon>
        <taxon>Dikarya</taxon>
        <taxon>Ascomycota</taxon>
        <taxon>Pezizomycotina</taxon>
        <taxon>Dothideomycetes</taxon>
        <taxon>Pleosporomycetidae</taxon>
        <taxon>Pleosporales</taxon>
        <taxon>Massarineae</taxon>
        <taxon>Periconiaceae</taxon>
        <taxon>Periconia</taxon>
    </lineage>
</organism>
<dbReference type="EMBL" id="KZ805306">
    <property type="protein sequence ID" value="PVI06910.1"/>
    <property type="molecule type" value="Genomic_DNA"/>
</dbReference>
<keyword evidence="2" id="KW-1185">Reference proteome</keyword>
<accession>A0A2V1EC08</accession>
<dbReference type="AlphaFoldDB" id="A0A2V1EC08"/>
<protein>
    <submittedName>
        <fullName evidence="1">Uncharacterized protein</fullName>
    </submittedName>
</protein>
<dbReference type="Proteomes" id="UP000244855">
    <property type="component" value="Unassembled WGS sequence"/>
</dbReference>